<keyword evidence="1" id="KW-1133">Transmembrane helix</keyword>
<gene>
    <name evidence="2" type="ORF">CR203_19815</name>
</gene>
<feature type="transmembrane region" description="Helical" evidence="1">
    <location>
        <begin position="203"/>
        <end position="224"/>
    </location>
</feature>
<dbReference type="EMBL" id="PDOE01000014">
    <property type="protein sequence ID" value="RKL65573.1"/>
    <property type="molecule type" value="Genomic_DNA"/>
</dbReference>
<proteinExistence type="predicted"/>
<dbReference type="Proteomes" id="UP000281498">
    <property type="component" value="Unassembled WGS sequence"/>
</dbReference>
<evidence type="ECO:0000256" key="1">
    <source>
        <dbReference type="SAM" id="Phobius"/>
    </source>
</evidence>
<organism evidence="2 3">
    <name type="scientific">Salipaludibacillus neizhouensis</name>
    <dbReference type="NCBI Taxonomy" id="885475"/>
    <lineage>
        <taxon>Bacteria</taxon>
        <taxon>Bacillati</taxon>
        <taxon>Bacillota</taxon>
        <taxon>Bacilli</taxon>
        <taxon>Bacillales</taxon>
        <taxon>Bacillaceae</taxon>
    </lineage>
</organism>
<name>A0A3A9K7E4_9BACI</name>
<feature type="transmembrane region" description="Helical" evidence="1">
    <location>
        <begin position="87"/>
        <end position="108"/>
    </location>
</feature>
<dbReference type="RefSeq" id="WP_110936933.1">
    <property type="nucleotide sequence ID" value="NZ_KZ614146.1"/>
</dbReference>
<dbReference type="AlphaFoldDB" id="A0A3A9K7E4"/>
<sequence>MGRQIKGLLYFFITDLRYSLITFWTILLSILVISLTFAYFLLSVEDGGFYFGFPFAIYIYMGILGFLTVKQSIPFSLKLGATRKNIFISLGLFFLGLSIAKAIFASIIQSLTLKFTEITSIHTFEFIHPASLLEDTWLNRVIIDSSILFFLSVFMFIISLLFYKYGLAGGGSVTGIIVIALLVGIAKGWIFDFFINLFSDINLLFFFQLFAISLILFCLSFLLLRKITTVNVK</sequence>
<evidence type="ECO:0000313" key="2">
    <source>
        <dbReference type="EMBL" id="RKL65573.1"/>
    </source>
</evidence>
<reference evidence="2 3" key="1">
    <citation type="submission" date="2017-10" db="EMBL/GenBank/DDBJ databases">
        <title>Bacillus sp. nov., a halophilic bacterium isolated from a Keqin Lake.</title>
        <authorList>
            <person name="Wang H."/>
        </authorList>
    </citation>
    <scope>NUCLEOTIDE SEQUENCE [LARGE SCALE GENOMIC DNA]</scope>
    <source>
        <strain evidence="2 3">KCTC 13187</strain>
    </source>
</reference>
<evidence type="ECO:0000313" key="3">
    <source>
        <dbReference type="Proteomes" id="UP000281498"/>
    </source>
</evidence>
<feature type="transmembrane region" description="Helical" evidence="1">
    <location>
        <begin position="21"/>
        <end position="42"/>
    </location>
</feature>
<feature type="transmembrane region" description="Helical" evidence="1">
    <location>
        <begin position="48"/>
        <end position="67"/>
    </location>
</feature>
<protein>
    <submittedName>
        <fullName evidence="2">Uncharacterized protein</fullName>
    </submittedName>
</protein>
<feature type="transmembrane region" description="Helical" evidence="1">
    <location>
        <begin position="141"/>
        <end position="163"/>
    </location>
</feature>
<accession>A0A3A9K7E4</accession>
<keyword evidence="1" id="KW-0472">Membrane</keyword>
<comment type="caution">
    <text evidence="2">The sequence shown here is derived from an EMBL/GenBank/DDBJ whole genome shotgun (WGS) entry which is preliminary data.</text>
</comment>
<feature type="transmembrane region" description="Helical" evidence="1">
    <location>
        <begin position="170"/>
        <end position="191"/>
    </location>
</feature>
<keyword evidence="3" id="KW-1185">Reference proteome</keyword>
<dbReference type="OrthoDB" id="2453726at2"/>
<keyword evidence="1" id="KW-0812">Transmembrane</keyword>